<dbReference type="SUPFAM" id="SSF53335">
    <property type="entry name" value="S-adenosyl-L-methionine-dependent methyltransferases"/>
    <property type="match status" value="1"/>
</dbReference>
<dbReference type="Gene3D" id="3.40.50.12710">
    <property type="match status" value="1"/>
</dbReference>
<dbReference type="STRING" id="1193182.BN11_2450001"/>
<gene>
    <name evidence="3" type="ORF">BN11_2450001</name>
</gene>
<dbReference type="GO" id="GO:0035243">
    <property type="term" value="F:protein-arginine omega-N symmetric methyltransferase activity"/>
    <property type="evidence" value="ECO:0007669"/>
    <property type="project" value="TreeGrafter"/>
</dbReference>
<evidence type="ECO:0008006" key="5">
    <source>
        <dbReference type="Google" id="ProtNLM"/>
    </source>
</evidence>
<evidence type="ECO:0000256" key="1">
    <source>
        <dbReference type="ARBA" id="ARBA00022603"/>
    </source>
</evidence>
<keyword evidence="1" id="KW-0489">Methyltransferase</keyword>
<dbReference type="InterPro" id="IPR003788">
    <property type="entry name" value="NDUFAF7"/>
</dbReference>
<accession>W6JX58</accession>
<keyword evidence="4" id="KW-1185">Reference proteome</keyword>
<dbReference type="EMBL" id="CAJA01000163">
    <property type="protein sequence ID" value="CCH73220.1"/>
    <property type="molecule type" value="Genomic_DNA"/>
</dbReference>
<dbReference type="InterPro" id="IPR029063">
    <property type="entry name" value="SAM-dependent_MTases_sf"/>
</dbReference>
<dbReference type="Pfam" id="PF02636">
    <property type="entry name" value="Methyltransf_28"/>
    <property type="match status" value="1"/>
</dbReference>
<dbReference type="AlphaFoldDB" id="W6JX58"/>
<comment type="caution">
    <text evidence="3">The sequence shown here is derived from an EMBL/GenBank/DDBJ whole genome shotgun (WGS) entry which is preliminary data.</text>
</comment>
<dbReference type="Proteomes" id="UP000035763">
    <property type="component" value="Unassembled WGS sequence"/>
</dbReference>
<sequence length="340" mass="36199">MSVASVPSSPRRNLAPVMPWVSAWQEALYGVRGFYRDPAGPAGHFATSAHGPTGRLFARALVNFAAQHRCSGIVDIGAGRGELLTHLHSLAPHLRLTGMDVVCRPGGLPPSVEWVASPGGAGLPALPKSVGPLLIIANEWLDVVPCPIAEVDATGRLREVEVDGGGRERLGAIAGESRTFTAEDLAWAQRWWPYSDRPGTRVEIGLTRDRALRALVDQLESGVVLAIDYGHLSTDRPRRGSLLGYRRGRAVPPVPDGSCDLTAHVAIDSLPAGRVLSQRAALGELVRPAAAVPYGVARRDPSAYLAALQENSALAELRGAGLGDFWWVITEVPTARDPLT</sequence>
<dbReference type="InterPro" id="IPR038375">
    <property type="entry name" value="NDUFAF7_sf"/>
</dbReference>
<evidence type="ECO:0000256" key="2">
    <source>
        <dbReference type="ARBA" id="ARBA00022679"/>
    </source>
</evidence>
<evidence type="ECO:0000313" key="3">
    <source>
        <dbReference type="EMBL" id="CCH73220.1"/>
    </source>
</evidence>
<dbReference type="PANTHER" id="PTHR12049">
    <property type="entry name" value="PROTEIN ARGININE METHYLTRANSFERASE NDUFAF7, MITOCHONDRIAL"/>
    <property type="match status" value="1"/>
</dbReference>
<organism evidence="3 4">
    <name type="scientific">Nostocoides australiense Ben110</name>
    <dbReference type="NCBI Taxonomy" id="1193182"/>
    <lineage>
        <taxon>Bacteria</taxon>
        <taxon>Bacillati</taxon>
        <taxon>Actinomycetota</taxon>
        <taxon>Actinomycetes</taxon>
        <taxon>Micrococcales</taxon>
        <taxon>Intrasporangiaceae</taxon>
        <taxon>Nostocoides</taxon>
    </lineage>
</organism>
<name>W6JX58_9MICO</name>
<dbReference type="GO" id="GO:0032259">
    <property type="term" value="P:methylation"/>
    <property type="evidence" value="ECO:0007669"/>
    <property type="project" value="UniProtKB-KW"/>
</dbReference>
<proteinExistence type="predicted"/>
<evidence type="ECO:0000313" key="4">
    <source>
        <dbReference type="Proteomes" id="UP000035763"/>
    </source>
</evidence>
<protein>
    <recommendedName>
        <fullName evidence="5">SAM-dependent MidA family methyltransferase</fullName>
    </recommendedName>
</protein>
<keyword evidence="2" id="KW-0808">Transferase</keyword>
<dbReference type="PANTHER" id="PTHR12049:SF7">
    <property type="entry name" value="PROTEIN ARGININE METHYLTRANSFERASE NDUFAF7, MITOCHONDRIAL"/>
    <property type="match status" value="1"/>
</dbReference>
<reference evidence="3 4" key="1">
    <citation type="journal article" date="2013" name="ISME J.">
        <title>A metabolic model for members of the genus Tetrasphaera involved in enhanced biological phosphorus removal.</title>
        <authorList>
            <person name="Kristiansen R."/>
            <person name="Nguyen H.T.T."/>
            <person name="Saunders A.M."/>
            <person name="Nielsen J.L."/>
            <person name="Wimmer R."/>
            <person name="Le V.Q."/>
            <person name="McIlroy S.J."/>
            <person name="Petrovski S."/>
            <person name="Seviour R.J."/>
            <person name="Calteau A."/>
            <person name="Nielsen K.L."/>
            <person name="Nielsen P.H."/>
        </authorList>
    </citation>
    <scope>NUCLEOTIDE SEQUENCE [LARGE SCALE GENOMIC DNA]</scope>
    <source>
        <strain evidence="3 4">Ben110</strain>
    </source>
</reference>